<keyword evidence="22" id="KW-1185">Reference proteome</keyword>
<evidence type="ECO:0000256" key="11">
    <source>
        <dbReference type="ARBA" id="ARBA00023180"/>
    </source>
</evidence>
<dbReference type="FunFam" id="2.60.40.10:FF:000253">
    <property type="entry name" value="Sidekick cell adhesion molecule 1"/>
    <property type="match status" value="1"/>
</dbReference>
<dbReference type="FunFam" id="2.60.40.10:FF:000360">
    <property type="entry name" value="Sidekick cell adhesion molecule 2"/>
    <property type="match status" value="1"/>
</dbReference>
<evidence type="ECO:0000256" key="17">
    <source>
        <dbReference type="SAM" id="MobiDB-lite"/>
    </source>
</evidence>
<evidence type="ECO:0000256" key="3">
    <source>
        <dbReference type="ARBA" id="ARBA00022692"/>
    </source>
</evidence>
<dbReference type="Pfam" id="PF00041">
    <property type="entry name" value="fn3"/>
    <property type="match status" value="13"/>
</dbReference>
<feature type="domain" description="Fibronectin type-III" evidence="20">
    <location>
        <begin position="1385"/>
        <end position="1482"/>
    </location>
</feature>
<dbReference type="Proteomes" id="UP000558509">
    <property type="component" value="Unassembled WGS sequence"/>
</dbReference>
<proteinExistence type="inferred from homology"/>
<feature type="domain" description="Ig-like" evidence="19">
    <location>
        <begin position="5"/>
        <end position="87"/>
    </location>
</feature>
<feature type="region of interest" description="Disordered" evidence="17">
    <location>
        <begin position="2081"/>
        <end position="2156"/>
    </location>
</feature>
<feature type="region of interest" description="Disordered" evidence="17">
    <location>
        <begin position="1691"/>
        <end position="1710"/>
    </location>
</feature>
<evidence type="ECO:0000256" key="16">
    <source>
        <dbReference type="ARBA" id="ARBA00065695"/>
    </source>
</evidence>
<dbReference type="SUPFAM" id="SSF49265">
    <property type="entry name" value="Fibronectin type III"/>
    <property type="match status" value="7"/>
</dbReference>
<feature type="domain" description="Ig-like" evidence="19">
    <location>
        <begin position="120"/>
        <end position="179"/>
    </location>
</feature>
<dbReference type="InterPro" id="IPR013098">
    <property type="entry name" value="Ig_I-set"/>
</dbReference>
<dbReference type="PRINTS" id="PR00014">
    <property type="entry name" value="FNTYPEIII"/>
</dbReference>
<evidence type="ECO:0000256" key="9">
    <source>
        <dbReference type="ARBA" id="ARBA00023136"/>
    </source>
</evidence>
<feature type="domain" description="Fibronectin type-III" evidence="20">
    <location>
        <begin position="672"/>
        <end position="768"/>
    </location>
</feature>
<evidence type="ECO:0000256" key="12">
    <source>
        <dbReference type="ARBA" id="ARBA00023319"/>
    </source>
</evidence>
<evidence type="ECO:0000313" key="22">
    <source>
        <dbReference type="Proteomes" id="UP000558509"/>
    </source>
</evidence>
<keyword evidence="4" id="KW-0732">Signal</keyword>
<dbReference type="Pfam" id="PF13927">
    <property type="entry name" value="Ig_3"/>
    <property type="match status" value="2"/>
</dbReference>
<feature type="non-terminal residue" evidence="21">
    <location>
        <position position="1"/>
    </location>
</feature>
<dbReference type="PROSITE" id="PS50853">
    <property type="entry name" value="FN3"/>
    <property type="match status" value="13"/>
</dbReference>
<keyword evidence="10" id="KW-1015">Disulfide bond</keyword>
<evidence type="ECO:0000259" key="19">
    <source>
        <dbReference type="PROSITE" id="PS50835"/>
    </source>
</evidence>
<dbReference type="PROSITE" id="PS50835">
    <property type="entry name" value="IG_LIKE"/>
    <property type="match status" value="6"/>
</dbReference>
<dbReference type="EMBL" id="VZTB01018375">
    <property type="protein sequence ID" value="NXA84825.1"/>
    <property type="molecule type" value="Genomic_DNA"/>
</dbReference>
<evidence type="ECO:0000313" key="21">
    <source>
        <dbReference type="EMBL" id="NXA84825.1"/>
    </source>
</evidence>
<dbReference type="Gene3D" id="2.60.40.10">
    <property type="entry name" value="Immunoglobulins"/>
    <property type="match status" value="19"/>
</dbReference>
<dbReference type="GO" id="GO:0005886">
    <property type="term" value="C:plasma membrane"/>
    <property type="evidence" value="ECO:0007669"/>
    <property type="project" value="UniProtKB-SubCell"/>
</dbReference>
<feature type="domain" description="Fibronectin type-III" evidence="20">
    <location>
        <begin position="571"/>
        <end position="667"/>
    </location>
</feature>
<dbReference type="FunFam" id="2.60.40.10:FF:000237">
    <property type="entry name" value="Sidekick cell adhesion molecule 2"/>
    <property type="match status" value="1"/>
</dbReference>
<dbReference type="GO" id="GO:0045202">
    <property type="term" value="C:synapse"/>
    <property type="evidence" value="ECO:0007669"/>
    <property type="project" value="UniProtKB-SubCell"/>
</dbReference>
<reference evidence="21 22" key="1">
    <citation type="submission" date="2019-09" db="EMBL/GenBank/DDBJ databases">
        <title>Bird 10,000 Genomes (B10K) Project - Family phase.</title>
        <authorList>
            <person name="Zhang G."/>
        </authorList>
    </citation>
    <scope>NUCLEOTIDE SEQUENCE [LARGE SCALE GENOMIC DNA]</scope>
    <source>
        <strain evidence="21">B10K-DU-001-68</strain>
        <tissue evidence="21">Muscle</tissue>
    </source>
</reference>
<keyword evidence="2" id="KW-1003">Cell membrane</keyword>
<feature type="domain" description="Fibronectin type-III" evidence="20">
    <location>
        <begin position="974"/>
        <end position="1077"/>
    </location>
</feature>
<dbReference type="FunFam" id="2.60.40.10:FF:000206">
    <property type="entry name" value="Sidekick cell adhesion molecule 2"/>
    <property type="match status" value="1"/>
</dbReference>
<keyword evidence="12" id="KW-0393">Immunoglobulin domain</keyword>
<gene>
    <name evidence="21" type="primary">Sdk2_1</name>
    <name evidence="21" type="ORF">THRLUD_R04849</name>
</gene>
<dbReference type="InterPro" id="IPR003599">
    <property type="entry name" value="Ig_sub"/>
</dbReference>
<evidence type="ECO:0000256" key="2">
    <source>
        <dbReference type="ARBA" id="ARBA00022475"/>
    </source>
</evidence>
<dbReference type="FunFam" id="2.60.40.10:FF:000359">
    <property type="entry name" value="Sidekick cell adhesion molecule 2"/>
    <property type="match status" value="1"/>
</dbReference>
<dbReference type="FunFam" id="2.60.40.10:FF:000261">
    <property type="entry name" value="Sidekick cell adhesion molecule 2"/>
    <property type="match status" value="1"/>
</dbReference>
<dbReference type="InterPro" id="IPR003961">
    <property type="entry name" value="FN3_dom"/>
</dbReference>
<keyword evidence="5" id="KW-0677">Repeat</keyword>
<comment type="similarity">
    <text evidence="15">Belongs to the sidekick family.</text>
</comment>
<dbReference type="GO" id="GO:0030424">
    <property type="term" value="C:axon"/>
    <property type="evidence" value="ECO:0007669"/>
    <property type="project" value="TreeGrafter"/>
</dbReference>
<dbReference type="GO" id="GO:0042802">
    <property type="term" value="F:identical protein binding"/>
    <property type="evidence" value="ECO:0007669"/>
    <property type="project" value="UniProtKB-ARBA"/>
</dbReference>
<dbReference type="InterPro" id="IPR003598">
    <property type="entry name" value="Ig_sub2"/>
</dbReference>
<feature type="domain" description="Fibronectin type-III" evidence="20">
    <location>
        <begin position="1487"/>
        <end position="1604"/>
    </location>
</feature>
<feature type="region of interest" description="Disordered" evidence="17">
    <location>
        <begin position="2022"/>
        <end position="2049"/>
    </location>
</feature>
<comment type="caution">
    <text evidence="21">The sequence shown here is derived from an EMBL/GenBank/DDBJ whole genome shotgun (WGS) entry which is preliminary data.</text>
</comment>
<evidence type="ECO:0000256" key="5">
    <source>
        <dbReference type="ARBA" id="ARBA00022737"/>
    </source>
</evidence>
<accession>A0A7K7Z397</accession>
<dbReference type="PANTHER" id="PTHR44170:SF49">
    <property type="entry name" value="PROTEIN SIDEKICK-1 ISOFORM X1"/>
    <property type="match status" value="1"/>
</dbReference>
<evidence type="ECO:0000256" key="6">
    <source>
        <dbReference type="ARBA" id="ARBA00022889"/>
    </source>
</evidence>
<dbReference type="FunFam" id="2.60.40.10:FF:000434">
    <property type="entry name" value="Sidekick cell adhesion molecule 2"/>
    <property type="match status" value="1"/>
</dbReference>
<feature type="domain" description="Fibronectin type-III" evidence="20">
    <location>
        <begin position="1807"/>
        <end position="1906"/>
    </location>
</feature>
<dbReference type="Pfam" id="PF07679">
    <property type="entry name" value="I-set"/>
    <property type="match status" value="4"/>
</dbReference>
<dbReference type="GO" id="GO:0007156">
    <property type="term" value="P:homophilic cell adhesion via plasma membrane adhesion molecules"/>
    <property type="evidence" value="ECO:0007669"/>
    <property type="project" value="UniProtKB-ARBA"/>
</dbReference>
<organism evidence="21 22">
    <name type="scientific">Thryothorus ludovicianus</name>
    <name type="common">Carolina wren</name>
    <name type="synonym">Sylvia ludoviciana</name>
    <dbReference type="NCBI Taxonomy" id="74200"/>
    <lineage>
        <taxon>Eukaryota</taxon>
        <taxon>Metazoa</taxon>
        <taxon>Chordata</taxon>
        <taxon>Craniata</taxon>
        <taxon>Vertebrata</taxon>
        <taxon>Euteleostomi</taxon>
        <taxon>Archelosauria</taxon>
        <taxon>Archosauria</taxon>
        <taxon>Dinosauria</taxon>
        <taxon>Saurischia</taxon>
        <taxon>Theropoda</taxon>
        <taxon>Coelurosauria</taxon>
        <taxon>Aves</taxon>
        <taxon>Neognathae</taxon>
        <taxon>Neoaves</taxon>
        <taxon>Telluraves</taxon>
        <taxon>Australaves</taxon>
        <taxon>Passeriformes</taxon>
        <taxon>Certhiidae</taxon>
        <taxon>Troglodytinae</taxon>
        <taxon>Thryothorus</taxon>
    </lineage>
</organism>
<dbReference type="InterPro" id="IPR036179">
    <property type="entry name" value="Ig-like_dom_sf"/>
</dbReference>
<evidence type="ECO:0000256" key="15">
    <source>
        <dbReference type="ARBA" id="ARBA00061621"/>
    </source>
</evidence>
<feature type="domain" description="Ig-like" evidence="19">
    <location>
        <begin position="194"/>
        <end position="273"/>
    </location>
</feature>
<comment type="function">
    <text evidence="14">Adhesion molecule that promotes lamina-specific synaptic connections in the retina. Expressed in specific subsets of interneurons and retinal ganglion cells (RGCs) and promotes synaptic connectivity via homophilic interactions.</text>
</comment>
<keyword evidence="9 18" id="KW-0472">Membrane</keyword>
<evidence type="ECO:0000256" key="7">
    <source>
        <dbReference type="ARBA" id="ARBA00022989"/>
    </source>
</evidence>
<dbReference type="CDD" id="cd00096">
    <property type="entry name" value="Ig"/>
    <property type="match status" value="1"/>
</dbReference>
<name>A0A7K7Z397_THRLU</name>
<keyword evidence="7 18" id="KW-1133">Transmembrane helix</keyword>
<feature type="domain" description="Fibronectin type-III" evidence="20">
    <location>
        <begin position="1286"/>
        <end position="1380"/>
    </location>
</feature>
<feature type="region of interest" description="Disordered" evidence="17">
    <location>
        <begin position="1992"/>
        <end position="2011"/>
    </location>
</feature>
<dbReference type="GO" id="GO:0098632">
    <property type="term" value="F:cell-cell adhesion mediator activity"/>
    <property type="evidence" value="ECO:0007669"/>
    <property type="project" value="TreeGrafter"/>
</dbReference>
<feature type="domain" description="Fibronectin type-III" evidence="20">
    <location>
        <begin position="773"/>
        <end position="872"/>
    </location>
</feature>
<dbReference type="InterPro" id="IPR007110">
    <property type="entry name" value="Ig-like_dom"/>
</dbReference>
<feature type="compositionally biased region" description="Polar residues" evidence="17">
    <location>
        <begin position="2116"/>
        <end position="2132"/>
    </location>
</feature>
<evidence type="ECO:0000256" key="18">
    <source>
        <dbReference type="SAM" id="Phobius"/>
    </source>
</evidence>
<evidence type="ECO:0000256" key="14">
    <source>
        <dbReference type="ARBA" id="ARBA00060218"/>
    </source>
</evidence>
<feature type="non-terminal residue" evidence="21">
    <location>
        <position position="2156"/>
    </location>
</feature>
<dbReference type="FunFam" id="2.60.40.10:FF:000485">
    <property type="entry name" value="Sidekick cell adhesion molecule 2"/>
    <property type="match status" value="1"/>
</dbReference>
<dbReference type="FunFam" id="2.60.40.10:FF:000209">
    <property type="entry name" value="Sidekick cell adhesion molecule 2"/>
    <property type="match status" value="1"/>
</dbReference>
<dbReference type="SUPFAM" id="SSF48726">
    <property type="entry name" value="Immunoglobulin"/>
    <property type="match status" value="5"/>
</dbReference>
<dbReference type="SMART" id="SM00060">
    <property type="entry name" value="FN3"/>
    <property type="match status" value="13"/>
</dbReference>
<dbReference type="FunFam" id="2.60.40.10:FF:000236">
    <property type="entry name" value="Sidekick cell adhesion molecule 2"/>
    <property type="match status" value="1"/>
</dbReference>
<keyword evidence="6" id="KW-0130">Cell adhesion</keyword>
<dbReference type="FunFam" id="2.60.40.10:FF:000420">
    <property type="entry name" value="Sidekick cell adhesion molecule 2"/>
    <property type="match status" value="1"/>
</dbReference>
<feature type="domain" description="Ig-like" evidence="19">
    <location>
        <begin position="381"/>
        <end position="470"/>
    </location>
</feature>
<keyword evidence="3 18" id="KW-0812">Transmembrane</keyword>
<feature type="compositionally biased region" description="Polar residues" evidence="17">
    <location>
        <begin position="2097"/>
        <end position="2108"/>
    </location>
</feature>
<dbReference type="FunFam" id="2.60.40.10:FF:000158">
    <property type="entry name" value="Sidekick cell adhesion molecule 2"/>
    <property type="match status" value="1"/>
</dbReference>
<dbReference type="GO" id="GO:0007420">
    <property type="term" value="P:brain development"/>
    <property type="evidence" value="ECO:0007669"/>
    <property type="project" value="TreeGrafter"/>
</dbReference>
<dbReference type="InterPro" id="IPR013783">
    <property type="entry name" value="Ig-like_fold"/>
</dbReference>
<dbReference type="FunFam" id="2.60.40.10:FF:000301">
    <property type="entry name" value="Sidekick cell adhesion molecule 2"/>
    <property type="match status" value="1"/>
</dbReference>
<dbReference type="FunFam" id="2.60.40.10:FF:000266">
    <property type="entry name" value="Sidekick cell adhesion molecule 2"/>
    <property type="match status" value="1"/>
</dbReference>
<keyword evidence="8" id="KW-0770">Synapse</keyword>
<evidence type="ECO:0000256" key="4">
    <source>
        <dbReference type="ARBA" id="ARBA00022729"/>
    </source>
</evidence>
<feature type="domain" description="Fibronectin type-III" evidence="20">
    <location>
        <begin position="876"/>
        <end position="970"/>
    </location>
</feature>
<sequence>DDVSPYFKTEPVRSQVHLEGNRLVLTCMAEGSWPLEFKWLHNSQELTKFSLEYRYMITSLDRTHAGFYRCIVRNRMGALLQRQTEVQVAYMGSFEDSETQQSVSHGEAAVIPAPRIASFPRPQVTWFREGRKISPSSRIAITLENTLVILSTVAPDAGRYYVQAVNDKNGDNKTSQPITLTVANVGGPADPIAPTIIVPPRNTSVVAGTSEVTMECVANARPLIKLHIIWKKDGVPVSSGISDYSRRLTILHPSLSDSGFYECEAVLRSSSVPAVTAGAYLSVLEPPQFIREPERHITAEMEKVVAIPCQAKGVPPPEMAWYKDAALLPLEKLSRFQLLEDGSLQISGLLPDDTGMFQCFARNAAGEVQTTTYLAVTSIAPNITRGPQDSTVIDGMSVILNCETSGAPRPAITWQKGERVLASGSVQLPRFTLLESGSLLVSPAHLPDAGTYTCLATNSRGVDEASADLVVWARTRITDPPQDQSVIKGTKAVMSCGVTHDPSVDVRYVWEKDGAPLGPESGPRVRLDEVGTLHISQTWSGDIGTYTCKVISAGGNDSRSAHLRVRQLPHAPESPVAALSPQEKRAINLTWAKPFDGNSPLLRYVVEVSENNAPWTVLLASVDPEVTSVTVRGLVPARSYQFRLCAVNDVGRGQFSKDTERVSLPEEPPSAPPQNVIASGRTNQSIMIQWQPPPESHQNGVLKGYIIRYCLAGLPVGYQFKNITNAEVNNLLLEDLIIWTNYEIEVAAYNSAGLGVYSMKVTEWTLQGVPTVPPGNVQAEATNSTTIRFTWNPPSPQFINGINQGYKLIAWEPEHEDEPTVVTVRPNFQDSVHLGYVTGLRKFAEYFTSVLCFTTPGDGPRSPPQLVRTHEDVPGPVGHLSFSDILDTSLKVSWQEPLEKNGILTGYRISWEEYNRTNTRVTHYLPNVTLEYRVTGLTALTTYTIEVAAMTSKGQGQVSSSTISSGVPPELPGAPTNLGISNIGPRSVTIQFRPGYDGKTSISRWQVEAQVGQNGEAGEWGLVHQLANEPDTRSMEVPNLKPYTYYRRVPGFRMRQVNIVGTSPPSLPSRRIQTLQAPPDMAPANVTLRTASETSLWLRWMPLLEQEYNGNPDSVGYRIRYARADGRGQPALHVIRDRVEREFTIEDLEEWTEYRVQVQAFNAIGPGPWSPPVLGRTRESVPSSGPSNVSAVATSSSSLAVRWSDIPEADCNGLILGYKVLYKEKGSEAPARFWLAEGNASRSAQLGGLAKYTLYEIRVLAFTRIGDGVPSRPPVLERTLDDVPGPPVGLLFPEVRTTLVRLIWQPPAAPNGVILAYQVSHRLNTSAVTAAAVEVLEASARQFTATGLQPEATYLFRVTAQTRKGWGEAAEALVVTTEKRARPQPPGKPLAQQEEVRARSVVLSWEPGSDGLSPVRYYTVQSRELPDGHWALHSAPVSHNATTFVVDRLKPFTSYKFRVKATNDIGDSEYSEESESLTTLQAAPEEAPTILSITPHTTTSVLIRWQPPAEDKINGILLGFRLRYRELVYDGLRGFTLRGSGHPSASWAELTPAYAVHNLSEVSLTQYELDNLSKHRRYEIRMSVYNAVGEGPPSPPQEVFVGEAVPTGAPQNVAVQAATATQLDVTWDPPPVETQNGDIQGYKIHFWEEQRQNESARVKTLFLPETGAKLKNLTGYTSYWVSVAAFNAAGDGPRSPSVKARTQQAAPSAPGSIRFSELTTTSVNVSWEPPPLPNGVLEGYRLVYEPCTPVDGVSKIVTVDVKGNSPLWMKVKDLAEGVTYRFRIRAKTFAYGPDVEANITTGPGEGAPGPPGEPFISRYGSAITIHWTSGDPGQGPITRYVIEARPSDEGLWDILIKDIPKEVTSYTFSMDILKQGVSYDFRVIAVNDYGYGTPSTPSPSVSAQKTNPFYEEWWFLVVIALVGLIFILLLVFVLIIRGQSKKYSKKSDSGNSSKAAALSHGEMVSLDEGSFPALELNNRRLSVKNSFCRKNGIYTRSPPRPSPGSLHYSDEDVTKYNDLIPAESSSLTEKPSEVSDSQGSDSEYEVDPGHQKAHSFVNHYISDPTYYNSWRRQQKGISRAQAYSYTESDSGEPDHTPLSNSTSTQQGSLFRPKASRTPTPQTPGNAPSSQPGTLYRPPSSLAPGSRAPIAGFSSFV</sequence>
<dbReference type="FunFam" id="2.60.40.10:FF:000231">
    <property type="entry name" value="Sidekick cell adhesion molecule 2"/>
    <property type="match status" value="1"/>
</dbReference>
<evidence type="ECO:0000256" key="1">
    <source>
        <dbReference type="ARBA" id="ARBA00004251"/>
    </source>
</evidence>
<feature type="domain" description="Fibronectin type-III" evidence="20">
    <location>
        <begin position="1185"/>
        <end position="1282"/>
    </location>
</feature>
<evidence type="ECO:0000256" key="13">
    <source>
        <dbReference type="ARBA" id="ARBA00034103"/>
    </source>
</evidence>
<dbReference type="FunFam" id="2.60.40.10:FF:000177">
    <property type="entry name" value="Sidekick cell adhesion molecule 2"/>
    <property type="match status" value="1"/>
</dbReference>
<feature type="domain" description="Fibronectin type-III" evidence="20">
    <location>
        <begin position="1082"/>
        <end position="1180"/>
    </location>
</feature>
<dbReference type="FunFam" id="2.60.40.10:FF:000271">
    <property type="entry name" value="Sidekick cell adhesion molecule 2"/>
    <property type="match status" value="1"/>
</dbReference>
<feature type="domain" description="Fibronectin type-III" evidence="20">
    <location>
        <begin position="1709"/>
        <end position="1804"/>
    </location>
</feature>
<dbReference type="GO" id="GO:0007416">
    <property type="term" value="P:synapse assembly"/>
    <property type="evidence" value="ECO:0007669"/>
    <property type="project" value="UniProtKB-ARBA"/>
</dbReference>
<protein>
    <submittedName>
        <fullName evidence="21">SDK2 protein</fullName>
    </submittedName>
</protein>
<comment type="subcellular location">
    <subcellularLocation>
        <location evidence="1">Cell membrane</location>
        <topology evidence="1">Single-pass type I membrane protein</topology>
    </subcellularLocation>
    <subcellularLocation>
        <location evidence="13">Synapse</location>
    </subcellularLocation>
</comment>
<dbReference type="InterPro" id="IPR036116">
    <property type="entry name" value="FN3_sf"/>
</dbReference>
<dbReference type="GO" id="GO:0007411">
    <property type="term" value="P:axon guidance"/>
    <property type="evidence" value="ECO:0007669"/>
    <property type="project" value="TreeGrafter"/>
</dbReference>
<dbReference type="FunFam" id="2.60.40.10:FF:000267">
    <property type="entry name" value="Sidekick cell adhesion molecule 2"/>
    <property type="match status" value="1"/>
</dbReference>
<dbReference type="PANTHER" id="PTHR44170">
    <property type="entry name" value="PROTEIN SIDEKICK"/>
    <property type="match status" value="1"/>
</dbReference>
<evidence type="ECO:0000259" key="20">
    <source>
        <dbReference type="PROSITE" id="PS50853"/>
    </source>
</evidence>
<evidence type="ECO:0000256" key="10">
    <source>
        <dbReference type="ARBA" id="ARBA00023157"/>
    </source>
</evidence>
<feature type="domain" description="Fibronectin type-III" evidence="20">
    <location>
        <begin position="1609"/>
        <end position="1705"/>
    </location>
</feature>
<dbReference type="SMART" id="SM00408">
    <property type="entry name" value="IGc2"/>
    <property type="match status" value="6"/>
</dbReference>
<feature type="domain" description="Ig-like" evidence="19">
    <location>
        <begin position="475"/>
        <end position="564"/>
    </location>
</feature>
<dbReference type="GO" id="GO:0010842">
    <property type="term" value="P:retina layer formation"/>
    <property type="evidence" value="ECO:0007669"/>
    <property type="project" value="UniProtKB-ARBA"/>
</dbReference>
<feature type="compositionally biased region" description="Polar residues" evidence="17">
    <location>
        <begin position="2023"/>
        <end position="2041"/>
    </location>
</feature>
<evidence type="ECO:0000256" key="8">
    <source>
        <dbReference type="ARBA" id="ARBA00023018"/>
    </source>
</evidence>
<dbReference type="FunFam" id="2.60.40.10:FF:000202">
    <property type="entry name" value="Sidekick cell adhesion molecule 1"/>
    <property type="match status" value="1"/>
</dbReference>
<feature type="domain" description="Ig-like" evidence="19">
    <location>
        <begin position="287"/>
        <end position="375"/>
    </location>
</feature>
<feature type="transmembrane region" description="Helical" evidence="18">
    <location>
        <begin position="1913"/>
        <end position="1936"/>
    </location>
</feature>
<comment type="subunit">
    <text evidence="16">Homodimer; mediates homophilic interactions to promote cell adhesion.</text>
</comment>
<dbReference type="SMART" id="SM00409">
    <property type="entry name" value="IG"/>
    <property type="match status" value="6"/>
</dbReference>
<keyword evidence="11" id="KW-0325">Glycoprotein</keyword>
<dbReference type="CDD" id="cd00063">
    <property type="entry name" value="FN3"/>
    <property type="match status" value="13"/>
</dbReference>